<keyword evidence="2" id="KW-1185">Reference proteome</keyword>
<proteinExistence type="predicted"/>
<evidence type="ECO:0000313" key="2">
    <source>
        <dbReference type="Proteomes" id="UP001396334"/>
    </source>
</evidence>
<organism evidence="1 2">
    <name type="scientific">Hibiscus sabdariffa</name>
    <name type="common">roselle</name>
    <dbReference type="NCBI Taxonomy" id="183260"/>
    <lineage>
        <taxon>Eukaryota</taxon>
        <taxon>Viridiplantae</taxon>
        <taxon>Streptophyta</taxon>
        <taxon>Embryophyta</taxon>
        <taxon>Tracheophyta</taxon>
        <taxon>Spermatophyta</taxon>
        <taxon>Magnoliopsida</taxon>
        <taxon>eudicotyledons</taxon>
        <taxon>Gunneridae</taxon>
        <taxon>Pentapetalae</taxon>
        <taxon>rosids</taxon>
        <taxon>malvids</taxon>
        <taxon>Malvales</taxon>
        <taxon>Malvaceae</taxon>
        <taxon>Malvoideae</taxon>
        <taxon>Hibiscus</taxon>
    </lineage>
</organism>
<protein>
    <submittedName>
        <fullName evidence="1">Uncharacterized protein</fullName>
    </submittedName>
</protein>
<reference evidence="1 2" key="1">
    <citation type="journal article" date="2024" name="G3 (Bethesda)">
        <title>Genome assembly of Hibiscus sabdariffa L. provides insights into metabolisms of medicinal natural products.</title>
        <authorList>
            <person name="Kim T."/>
        </authorList>
    </citation>
    <scope>NUCLEOTIDE SEQUENCE [LARGE SCALE GENOMIC DNA]</scope>
    <source>
        <strain evidence="1">TK-2024</strain>
        <tissue evidence="1">Old leaves</tissue>
    </source>
</reference>
<accession>A0ABR2THI9</accession>
<sequence>MVLPLAVSLSSPMRRSEISVDLKRRMKMVYWAALPRILMTSGGPGSAGAGAWAEVVEQWRWEKKRSEKVKMRSKCCFVMAIAVGLLG</sequence>
<comment type="caution">
    <text evidence="1">The sequence shown here is derived from an EMBL/GenBank/DDBJ whole genome shotgun (WGS) entry which is preliminary data.</text>
</comment>
<name>A0ABR2THI9_9ROSI</name>
<dbReference type="EMBL" id="JBBPBN010000006">
    <property type="protein sequence ID" value="KAK9036739.1"/>
    <property type="molecule type" value="Genomic_DNA"/>
</dbReference>
<evidence type="ECO:0000313" key="1">
    <source>
        <dbReference type="EMBL" id="KAK9036739.1"/>
    </source>
</evidence>
<gene>
    <name evidence="1" type="ORF">V6N11_078728</name>
</gene>
<dbReference type="Proteomes" id="UP001396334">
    <property type="component" value="Unassembled WGS sequence"/>
</dbReference>